<evidence type="ECO:0000256" key="2">
    <source>
        <dbReference type="SAM" id="SignalP"/>
    </source>
</evidence>
<feature type="domain" description="Amidase" evidence="3">
    <location>
        <begin position="57"/>
        <end position="511"/>
    </location>
</feature>
<proteinExistence type="predicted"/>
<evidence type="ECO:0000256" key="1">
    <source>
        <dbReference type="SAM" id="MobiDB-lite"/>
    </source>
</evidence>
<dbReference type="InterPro" id="IPR023631">
    <property type="entry name" value="Amidase_dom"/>
</dbReference>
<evidence type="ECO:0000259" key="3">
    <source>
        <dbReference type="Pfam" id="PF01425"/>
    </source>
</evidence>
<dbReference type="Proteomes" id="UP000005951">
    <property type="component" value="Unassembled WGS sequence"/>
</dbReference>
<gene>
    <name evidence="4" type="ORF">WSS_A00120</name>
</gene>
<comment type="caution">
    <text evidence="4">The sequence shown here is derived from an EMBL/GenBank/DDBJ whole genome shotgun (WGS) entry which is preliminary data.</text>
</comment>
<feature type="chain" id="PRO_5039551266" evidence="2">
    <location>
        <begin position="22"/>
        <end position="533"/>
    </location>
</feature>
<dbReference type="PANTHER" id="PTHR42678">
    <property type="entry name" value="AMIDASE"/>
    <property type="match status" value="1"/>
</dbReference>
<dbReference type="RefSeq" id="WP_005253087.1">
    <property type="nucleotide sequence ID" value="NZ_AJYC02000003.1"/>
</dbReference>
<name>K8Y4R8_RHOOP</name>
<protein>
    <submittedName>
        <fullName evidence="4">Aspartyl/glutamyl-tRNA amidotransferase subunit A</fullName>
    </submittedName>
</protein>
<dbReference type="AlphaFoldDB" id="K8Y4R8"/>
<dbReference type="InterPro" id="IPR036928">
    <property type="entry name" value="AS_sf"/>
</dbReference>
<dbReference type="GO" id="GO:0016740">
    <property type="term" value="F:transferase activity"/>
    <property type="evidence" value="ECO:0007669"/>
    <property type="project" value="UniProtKB-KW"/>
</dbReference>
<dbReference type="Gene3D" id="3.90.1300.10">
    <property type="entry name" value="Amidase signature (AS) domain"/>
    <property type="match status" value="1"/>
</dbReference>
<keyword evidence="4" id="KW-0808">Transferase</keyword>
<dbReference type="EMBL" id="AJYC02000003">
    <property type="protein sequence ID" value="EKT84790.1"/>
    <property type="molecule type" value="Genomic_DNA"/>
</dbReference>
<feature type="region of interest" description="Disordered" evidence="1">
    <location>
        <begin position="87"/>
        <end position="107"/>
    </location>
</feature>
<dbReference type="PANTHER" id="PTHR42678:SF34">
    <property type="entry name" value="OS04G0183300 PROTEIN"/>
    <property type="match status" value="1"/>
</dbReference>
<evidence type="ECO:0000313" key="5">
    <source>
        <dbReference type="Proteomes" id="UP000005951"/>
    </source>
</evidence>
<reference evidence="4 5" key="1">
    <citation type="journal article" date="2013" name="Genome Announc.">
        <title>Draft Genome Sequence of Rhodococcus opacus Strain M213 Shows a Diverse Catabolic Potential.</title>
        <authorList>
            <person name="Pathak A."/>
            <person name="Green S.J."/>
            <person name="Ogram A."/>
            <person name="Chauhan A."/>
        </authorList>
    </citation>
    <scope>NUCLEOTIDE SEQUENCE [LARGE SCALE GENOMIC DNA]</scope>
    <source>
        <strain evidence="4 5">M213</strain>
    </source>
</reference>
<dbReference type="SUPFAM" id="SSF75304">
    <property type="entry name" value="Amidase signature (AS) enzymes"/>
    <property type="match status" value="1"/>
</dbReference>
<organism evidence="4 5">
    <name type="scientific">Rhodococcus opacus M213</name>
    <dbReference type="NCBI Taxonomy" id="1129896"/>
    <lineage>
        <taxon>Bacteria</taxon>
        <taxon>Bacillati</taxon>
        <taxon>Actinomycetota</taxon>
        <taxon>Actinomycetes</taxon>
        <taxon>Mycobacteriales</taxon>
        <taxon>Nocardiaceae</taxon>
        <taxon>Rhodococcus</taxon>
    </lineage>
</organism>
<feature type="signal peptide" evidence="2">
    <location>
        <begin position="1"/>
        <end position="21"/>
    </location>
</feature>
<sequence length="533" mass="55722">MNKARTLLVCAVTAIALTVTACSTRTDNNAESAFNPYGKSVAELGSALTGGEVTSVELVGYYTERIHKFDEQGPSINSIIALNPSARPTAEELDAERTERGSRGPLHGIPVVVKDNFDVDGMATTAGSVALTNAYPVDNSAVVQKLIDAGAIILAKTNLSEFATSSGRYGYSSEGGLTLNPNNLNRNAAGSSSGSGAAVAADFAALALGTDTYGSVRAPSAANGTVGIRPTTGLLSRDGIAPYSLTFDTPGPLAHTVEDAAMALTAMSGTDPADPATHDSDVHRGNYAAELNKRALDGARVGVIKNFSGSNDDVDAAVEGASERMRANGATVIDLTLDGIDNLYTDLLGPLGRMDFSGDISAYLQQLPPGTAKTTADVLALLRSPGVQASADPPNPKTLEAMDATVLAAPMKGGPEYQALLDRVREIGAMVEQRFDELGLDAMVFPTMECPASPRYDQEDTTYRCDGESYAPMYLGSALSSPEITLPVNVDKQGLPIGLSFLGRRYDEKRIINLAYSLEQAVEVDNSPSATPK</sequence>
<accession>K8Y4R8</accession>
<dbReference type="PROSITE" id="PS51257">
    <property type="entry name" value="PROKAR_LIPOPROTEIN"/>
    <property type="match status" value="1"/>
</dbReference>
<keyword evidence="2" id="KW-0732">Signal</keyword>
<dbReference type="Pfam" id="PF01425">
    <property type="entry name" value="Amidase"/>
    <property type="match status" value="1"/>
</dbReference>
<evidence type="ECO:0000313" key="4">
    <source>
        <dbReference type="EMBL" id="EKT84790.1"/>
    </source>
</evidence>